<proteinExistence type="predicted"/>
<reference evidence="4" key="1">
    <citation type="submission" date="2022-07" db="EMBL/GenBank/DDBJ databases">
        <title>Isolation, identification, and degradation of a PFOSA degrading strain from sewage treatment plant.</title>
        <authorList>
            <person name="Zhang L."/>
            <person name="Huo Y."/>
        </authorList>
    </citation>
    <scope>NUCLEOTIDE SEQUENCE</scope>
    <source>
        <strain evidence="4">C1</strain>
    </source>
</reference>
<dbReference type="RefSeq" id="WP_256550963.1">
    <property type="nucleotide sequence ID" value="NZ_CP101751.1"/>
</dbReference>
<gene>
    <name evidence="4" type="ORF">NOX80_16765</name>
</gene>
<keyword evidence="3" id="KW-0732">Signal</keyword>
<sequence>MKPLHFMQILLLSVSISGYAQIMNKEVKAKIETTEFENMLSVTGTAENVTDVHKSMRYKLTVIKKNKRSKNLSNNSQDGRFTLAPNEKKILSRTQVNLSKEDETILLLLLYDEDDKIIGKDRIVVGEDDKADQPADGLELTGIVSDETKTKFGKEFYDYFYGKYQEKKLNARKIVKVEEELSFGRTTRIRVVIDNDLINEFVSRPDEDFLVYMAEESIARLIKYFQDVEKQKQYITQY</sequence>
<evidence type="ECO:0000256" key="1">
    <source>
        <dbReference type="ARBA" id="ARBA00003989"/>
    </source>
</evidence>
<dbReference type="InterPro" id="IPR018900">
    <property type="entry name" value="Curli_CsgE"/>
</dbReference>
<dbReference type="InterPro" id="IPR053722">
    <property type="entry name" value="Curli_assembly_CsgC/AgfC"/>
</dbReference>
<dbReference type="Proteomes" id="UP001059844">
    <property type="component" value="Chromosome"/>
</dbReference>
<dbReference type="InterPro" id="IPR047726">
    <property type="entry name" value="CsgH_dom"/>
</dbReference>
<organism evidence="4 5">
    <name type="scientific">Flavobacterium cerinum</name>
    <dbReference type="NCBI Taxonomy" id="2502784"/>
    <lineage>
        <taxon>Bacteria</taxon>
        <taxon>Pseudomonadati</taxon>
        <taxon>Bacteroidota</taxon>
        <taxon>Flavobacteriia</taxon>
        <taxon>Flavobacteriales</taxon>
        <taxon>Flavobacteriaceae</taxon>
        <taxon>Flavobacterium</taxon>
    </lineage>
</organism>
<evidence type="ECO:0000313" key="4">
    <source>
        <dbReference type="EMBL" id="UUC45265.1"/>
    </source>
</evidence>
<dbReference type="NCBIfam" id="NF041112">
    <property type="entry name" value="chap_CsgH_alph"/>
    <property type="match status" value="1"/>
</dbReference>
<keyword evidence="5" id="KW-1185">Reference proteome</keyword>
<dbReference type="Pfam" id="PF10627">
    <property type="entry name" value="CsgE"/>
    <property type="match status" value="1"/>
</dbReference>
<evidence type="ECO:0000256" key="3">
    <source>
        <dbReference type="ARBA" id="ARBA00022729"/>
    </source>
</evidence>
<accession>A0ABY5IR42</accession>
<protein>
    <recommendedName>
        <fullName evidence="2">Curli production assembly/transport component CsgE</fullName>
    </recommendedName>
</protein>
<evidence type="ECO:0000313" key="5">
    <source>
        <dbReference type="Proteomes" id="UP001059844"/>
    </source>
</evidence>
<dbReference type="Gene3D" id="2.60.40.2420">
    <property type="match status" value="1"/>
</dbReference>
<evidence type="ECO:0000256" key="2">
    <source>
        <dbReference type="ARBA" id="ARBA00014024"/>
    </source>
</evidence>
<dbReference type="EMBL" id="CP101751">
    <property type="protein sequence ID" value="UUC45265.1"/>
    <property type="molecule type" value="Genomic_DNA"/>
</dbReference>
<name>A0ABY5IR42_9FLAO</name>
<comment type="function">
    <text evidence="1">May be involved in the biogenesis of curli organelles.</text>
</comment>